<dbReference type="Gene3D" id="3.90.79.10">
    <property type="entry name" value="Nucleoside Triphosphate Pyrophosphohydrolase"/>
    <property type="match status" value="1"/>
</dbReference>
<dbReference type="InterPro" id="IPR000086">
    <property type="entry name" value="NUDIX_hydrolase_dom"/>
</dbReference>
<dbReference type="InterPro" id="IPR015797">
    <property type="entry name" value="NUDIX_hydrolase-like_dom_sf"/>
</dbReference>
<evidence type="ECO:0000256" key="5">
    <source>
        <dbReference type="ARBA" id="ARBA00022723"/>
    </source>
</evidence>
<evidence type="ECO:0000256" key="8">
    <source>
        <dbReference type="ARBA" id="ARBA00022842"/>
    </source>
</evidence>
<proteinExistence type="inferred from homology"/>
<keyword evidence="19" id="KW-1185">Reference proteome</keyword>
<comment type="catalytic activity">
    <reaction evidence="10">
        <text>8-oxo-dGTP + H2O = 8-oxo-dGMP + diphosphate + H(+)</text>
        <dbReference type="Rhea" id="RHEA:31575"/>
        <dbReference type="ChEBI" id="CHEBI:15377"/>
        <dbReference type="ChEBI" id="CHEBI:15378"/>
        <dbReference type="ChEBI" id="CHEBI:33019"/>
        <dbReference type="ChEBI" id="CHEBI:63224"/>
        <dbReference type="ChEBI" id="CHEBI:77896"/>
        <dbReference type="EC" id="3.6.1.55"/>
    </reaction>
</comment>
<dbReference type="EC" id="3.6.1.55" evidence="12"/>
<sequence>MSDNSRMGADDVSALVHVAVAVILGDDEQVLLTQRHADSHQGGLWEFPGGKLESGESLSGALLRELREELGIEVSAHHALLRIEHDYGDKRVLLDVHCVTEFEGEPSPCEGQPMRWVGVSELGDYAFPEANGAIVRALVSGAR</sequence>
<evidence type="ECO:0000256" key="3">
    <source>
        <dbReference type="ARBA" id="ARBA00022457"/>
    </source>
</evidence>
<evidence type="ECO:0000259" key="17">
    <source>
        <dbReference type="PROSITE" id="PS51462"/>
    </source>
</evidence>
<dbReference type="RefSeq" id="WP_407329742.1">
    <property type="nucleotide sequence ID" value="NZ_CP136865.1"/>
</dbReference>
<evidence type="ECO:0000256" key="16">
    <source>
        <dbReference type="ARBA" id="ARBA00042798"/>
    </source>
</evidence>
<dbReference type="PRINTS" id="PR00502">
    <property type="entry name" value="NUDIXFAMILY"/>
</dbReference>
<reference evidence="18 19" key="1">
    <citation type="submission" date="2023-10" db="EMBL/GenBank/DDBJ databases">
        <title>Two novel species belonging to the OM43/NOR5 clade.</title>
        <authorList>
            <person name="Park M."/>
        </authorList>
    </citation>
    <scope>NUCLEOTIDE SEQUENCE [LARGE SCALE GENOMIC DNA]</scope>
    <source>
        <strain evidence="18 19">IMCC45268</strain>
    </source>
</reference>
<dbReference type="InterPro" id="IPR020476">
    <property type="entry name" value="Nudix_hydrolase"/>
</dbReference>
<keyword evidence="9" id="KW-0234">DNA repair</keyword>
<evidence type="ECO:0000256" key="2">
    <source>
        <dbReference type="ARBA" id="ARBA00005582"/>
    </source>
</evidence>
<keyword evidence="6" id="KW-0227">DNA damage</keyword>
<name>A0ABZ0IFS0_9GAMM</name>
<dbReference type="InterPro" id="IPR020084">
    <property type="entry name" value="NUDIX_hydrolase_CS"/>
</dbReference>
<evidence type="ECO:0000256" key="12">
    <source>
        <dbReference type="ARBA" id="ARBA00038905"/>
    </source>
</evidence>
<evidence type="ECO:0000256" key="14">
    <source>
        <dbReference type="ARBA" id="ARBA00041592"/>
    </source>
</evidence>
<evidence type="ECO:0000256" key="4">
    <source>
        <dbReference type="ARBA" id="ARBA00022705"/>
    </source>
</evidence>
<evidence type="ECO:0000256" key="7">
    <source>
        <dbReference type="ARBA" id="ARBA00022801"/>
    </source>
</evidence>
<dbReference type="InterPro" id="IPR003561">
    <property type="entry name" value="Mutator_MutT"/>
</dbReference>
<comment type="cofactor">
    <cofactor evidence="1">
        <name>Mg(2+)</name>
        <dbReference type="ChEBI" id="CHEBI:18420"/>
    </cofactor>
</comment>
<evidence type="ECO:0000313" key="18">
    <source>
        <dbReference type="EMBL" id="WOJ98382.1"/>
    </source>
</evidence>
<dbReference type="PANTHER" id="PTHR47707">
    <property type="entry name" value="8-OXO-DGTP DIPHOSPHATASE"/>
    <property type="match status" value="1"/>
</dbReference>
<dbReference type="InterPro" id="IPR029119">
    <property type="entry name" value="MutY_C"/>
</dbReference>
<keyword evidence="3" id="KW-0515">Mutator protein</keyword>
<comment type="catalytic activity">
    <reaction evidence="11">
        <text>8-oxo-GTP + H2O = 8-oxo-GMP + diphosphate + H(+)</text>
        <dbReference type="Rhea" id="RHEA:67616"/>
        <dbReference type="ChEBI" id="CHEBI:15377"/>
        <dbReference type="ChEBI" id="CHEBI:15378"/>
        <dbReference type="ChEBI" id="CHEBI:33019"/>
        <dbReference type="ChEBI" id="CHEBI:143553"/>
        <dbReference type="ChEBI" id="CHEBI:145694"/>
    </reaction>
</comment>
<dbReference type="PANTHER" id="PTHR47707:SF1">
    <property type="entry name" value="NUDIX HYDROLASE FAMILY PROTEIN"/>
    <property type="match status" value="1"/>
</dbReference>
<dbReference type="CDD" id="cd03425">
    <property type="entry name" value="NUDIX_MutT_NudA_like"/>
    <property type="match status" value="1"/>
</dbReference>
<evidence type="ECO:0000313" key="19">
    <source>
        <dbReference type="Proteomes" id="UP001626549"/>
    </source>
</evidence>
<keyword evidence="8" id="KW-0460">Magnesium</keyword>
<evidence type="ECO:0000256" key="11">
    <source>
        <dbReference type="ARBA" id="ARBA00036904"/>
    </source>
</evidence>
<evidence type="ECO:0000256" key="6">
    <source>
        <dbReference type="ARBA" id="ARBA00022763"/>
    </source>
</evidence>
<accession>A0ABZ0IFS0</accession>
<keyword evidence="4" id="KW-0235">DNA replication</keyword>
<dbReference type="Proteomes" id="UP001626549">
    <property type="component" value="Chromosome"/>
</dbReference>
<evidence type="ECO:0000256" key="1">
    <source>
        <dbReference type="ARBA" id="ARBA00001946"/>
    </source>
</evidence>
<comment type="similarity">
    <text evidence="2">Belongs to the Nudix hydrolase family.</text>
</comment>
<dbReference type="EMBL" id="CP136865">
    <property type="protein sequence ID" value="WOJ98382.1"/>
    <property type="molecule type" value="Genomic_DNA"/>
</dbReference>
<dbReference type="PROSITE" id="PS51462">
    <property type="entry name" value="NUDIX"/>
    <property type="match status" value="1"/>
</dbReference>
<gene>
    <name evidence="18" type="primary">mutT</name>
    <name evidence="18" type="ORF">R0137_07380</name>
</gene>
<organism evidence="18 19">
    <name type="scientific">Congregibacter brevis</name>
    <dbReference type="NCBI Taxonomy" id="3081201"/>
    <lineage>
        <taxon>Bacteria</taxon>
        <taxon>Pseudomonadati</taxon>
        <taxon>Pseudomonadota</taxon>
        <taxon>Gammaproteobacteria</taxon>
        <taxon>Cellvibrionales</taxon>
        <taxon>Halieaceae</taxon>
        <taxon>Congregibacter</taxon>
    </lineage>
</organism>
<dbReference type="PROSITE" id="PS00893">
    <property type="entry name" value="NUDIX_BOX"/>
    <property type="match status" value="1"/>
</dbReference>
<keyword evidence="5" id="KW-0479">Metal-binding</keyword>
<protein>
    <recommendedName>
        <fullName evidence="13">8-oxo-dGTP diphosphatase</fullName>
        <ecNumber evidence="12">3.6.1.55</ecNumber>
    </recommendedName>
    <alternativeName>
        <fullName evidence="16">7,8-dihydro-8-oxoguanine-triphosphatase</fullName>
    </alternativeName>
    <alternativeName>
        <fullName evidence="15">Mutator protein MutT</fullName>
    </alternativeName>
    <alternativeName>
        <fullName evidence="14">dGTP pyrophosphohydrolase</fullName>
    </alternativeName>
</protein>
<dbReference type="InterPro" id="IPR047127">
    <property type="entry name" value="MutT-like"/>
</dbReference>
<evidence type="ECO:0000256" key="15">
    <source>
        <dbReference type="ARBA" id="ARBA00041979"/>
    </source>
</evidence>
<evidence type="ECO:0000256" key="9">
    <source>
        <dbReference type="ARBA" id="ARBA00023204"/>
    </source>
</evidence>
<feature type="domain" description="Nudix hydrolase" evidence="17">
    <location>
        <begin position="15"/>
        <end position="140"/>
    </location>
</feature>
<dbReference type="Pfam" id="PF14815">
    <property type="entry name" value="NUDIX_4"/>
    <property type="match status" value="1"/>
</dbReference>
<dbReference type="NCBIfam" id="TIGR00586">
    <property type="entry name" value="mutt"/>
    <property type="match status" value="1"/>
</dbReference>
<evidence type="ECO:0000256" key="10">
    <source>
        <dbReference type="ARBA" id="ARBA00035861"/>
    </source>
</evidence>
<keyword evidence="7" id="KW-0378">Hydrolase</keyword>
<dbReference type="SUPFAM" id="SSF55811">
    <property type="entry name" value="Nudix"/>
    <property type="match status" value="1"/>
</dbReference>
<evidence type="ECO:0000256" key="13">
    <source>
        <dbReference type="ARBA" id="ARBA00040794"/>
    </source>
</evidence>